<dbReference type="RefSeq" id="WP_012663066.1">
    <property type="nucleotide sequence ID" value="NC_012108.1"/>
</dbReference>
<sequence length="151" mass="16282">MSDTMMRMIPLQAEGYPCSQMMMIMALEEQGRTNPGLVRAMAGLAKGMGTSSGSCGALGSGTCILALYAARGDRGEQALESYEPMLAQLNEWFEQQTRDYGGSLCHQITEEKAGSLEMAGRCGNLIAATYDRVMEILVENGIDPSVSRDEP</sequence>
<reference evidence="1 2" key="1">
    <citation type="journal article" date="2009" name="Environ. Microbiol.">
        <title>Genome sequence of Desulfobacterium autotrophicum HRM2, a marine sulfate reducer oxidizing organic carbon completely to carbon dioxide.</title>
        <authorList>
            <person name="Strittmatter A.W."/>
            <person name="Liesegang H."/>
            <person name="Rabus R."/>
            <person name="Decker I."/>
            <person name="Amann J."/>
            <person name="Andres S."/>
            <person name="Henne A."/>
            <person name="Fricke W.F."/>
            <person name="Martinez-Arias R."/>
            <person name="Bartels D."/>
            <person name="Goesmann A."/>
            <person name="Krause L."/>
            <person name="Puehler A."/>
            <person name="Klenk H.P."/>
            <person name="Richter M."/>
            <person name="Schuler M."/>
            <person name="Gloeckner F.O."/>
            <person name="Meyerdierks A."/>
            <person name="Gottschalk G."/>
            <person name="Amann R."/>
        </authorList>
    </citation>
    <scope>NUCLEOTIDE SEQUENCE [LARGE SCALE GENOMIC DNA]</scope>
    <source>
        <strain evidence="2">ATCC 43914 / DSM 3382 / HRM2</strain>
    </source>
</reference>
<name>C0QJ28_DESAH</name>
<dbReference type="Pfam" id="PF09719">
    <property type="entry name" value="C_GCAxxG_C_C"/>
    <property type="match status" value="1"/>
</dbReference>
<evidence type="ECO:0008006" key="3">
    <source>
        <dbReference type="Google" id="ProtNLM"/>
    </source>
</evidence>
<dbReference type="OrthoDB" id="163426at2"/>
<evidence type="ECO:0000313" key="1">
    <source>
        <dbReference type="EMBL" id="ACN13818.1"/>
    </source>
</evidence>
<dbReference type="InterPro" id="IPR010181">
    <property type="entry name" value="CGCAxxGCC_motif"/>
</dbReference>
<dbReference type="HOGENOM" id="CLU_091283_4_0_7"/>
<protein>
    <recommendedName>
        <fullName evidence="3">C_GCAxxG_C_C family protein</fullName>
    </recommendedName>
</protein>
<organism evidence="1 2">
    <name type="scientific">Desulforapulum autotrophicum (strain ATCC 43914 / DSM 3382 / VKM B-1955 / HRM2)</name>
    <name type="common">Desulfobacterium autotrophicum</name>
    <dbReference type="NCBI Taxonomy" id="177437"/>
    <lineage>
        <taxon>Bacteria</taxon>
        <taxon>Pseudomonadati</taxon>
        <taxon>Thermodesulfobacteriota</taxon>
        <taxon>Desulfobacteria</taxon>
        <taxon>Desulfobacterales</taxon>
        <taxon>Desulfobacteraceae</taxon>
        <taxon>Desulforapulum</taxon>
    </lineage>
</organism>
<dbReference type="Proteomes" id="UP000000442">
    <property type="component" value="Chromosome"/>
</dbReference>
<keyword evidence="2" id="KW-1185">Reference proteome</keyword>
<gene>
    <name evidence="1" type="ordered locus">HRM2_07040</name>
</gene>
<dbReference type="KEGG" id="dat:HRM2_07040"/>
<dbReference type="EMBL" id="CP001087">
    <property type="protein sequence ID" value="ACN13818.1"/>
    <property type="molecule type" value="Genomic_DNA"/>
</dbReference>
<proteinExistence type="predicted"/>
<evidence type="ECO:0000313" key="2">
    <source>
        <dbReference type="Proteomes" id="UP000000442"/>
    </source>
</evidence>
<dbReference type="STRING" id="177437.HRM2_07040"/>
<dbReference type="NCBIfam" id="NF045669">
    <property type="entry name" value="DVU1555_fam_CGA"/>
    <property type="match status" value="1"/>
</dbReference>
<dbReference type="eggNOG" id="ENOG5032ZHX">
    <property type="taxonomic scope" value="Bacteria"/>
</dbReference>
<dbReference type="AlphaFoldDB" id="C0QJ28"/>
<accession>C0QJ28</accession>